<protein>
    <submittedName>
        <fullName evidence="1">Uncharacterized protein</fullName>
    </submittedName>
</protein>
<comment type="caution">
    <text evidence="1">The sequence shown here is derived from an EMBL/GenBank/DDBJ whole genome shotgun (WGS) entry which is preliminary data.</text>
</comment>
<evidence type="ECO:0000313" key="2">
    <source>
        <dbReference type="Proteomes" id="UP001487740"/>
    </source>
</evidence>
<gene>
    <name evidence="1" type="ORF">O3P69_012336</name>
</gene>
<accession>A0AAW0SGG5</accession>
<keyword evidence="2" id="KW-1185">Reference proteome</keyword>
<dbReference type="Proteomes" id="UP001487740">
    <property type="component" value="Unassembled WGS sequence"/>
</dbReference>
<dbReference type="EMBL" id="JARAKH010000504">
    <property type="protein sequence ID" value="KAK8374223.1"/>
    <property type="molecule type" value="Genomic_DNA"/>
</dbReference>
<name>A0AAW0SGG5_SCYPA</name>
<dbReference type="AlphaFoldDB" id="A0AAW0SGG5"/>
<evidence type="ECO:0000313" key="1">
    <source>
        <dbReference type="EMBL" id="KAK8374223.1"/>
    </source>
</evidence>
<sequence>MQEAPDPKSPLASQVPAQQSPLLALGVNTFDLLIQLERGGRTPLTTACSHPPHMAGIVTRNLSSFLFALESAFLAECGACAC</sequence>
<organism evidence="1 2">
    <name type="scientific">Scylla paramamosain</name>
    <name type="common">Mud crab</name>
    <dbReference type="NCBI Taxonomy" id="85552"/>
    <lineage>
        <taxon>Eukaryota</taxon>
        <taxon>Metazoa</taxon>
        <taxon>Ecdysozoa</taxon>
        <taxon>Arthropoda</taxon>
        <taxon>Crustacea</taxon>
        <taxon>Multicrustacea</taxon>
        <taxon>Malacostraca</taxon>
        <taxon>Eumalacostraca</taxon>
        <taxon>Eucarida</taxon>
        <taxon>Decapoda</taxon>
        <taxon>Pleocyemata</taxon>
        <taxon>Brachyura</taxon>
        <taxon>Eubrachyura</taxon>
        <taxon>Portunoidea</taxon>
        <taxon>Portunidae</taxon>
        <taxon>Portuninae</taxon>
        <taxon>Scylla</taxon>
    </lineage>
</organism>
<proteinExistence type="predicted"/>
<reference evidence="1 2" key="1">
    <citation type="submission" date="2023-03" db="EMBL/GenBank/DDBJ databases">
        <title>High-quality genome of Scylla paramamosain provides insights in environmental adaptation.</title>
        <authorList>
            <person name="Zhang L."/>
        </authorList>
    </citation>
    <scope>NUCLEOTIDE SEQUENCE [LARGE SCALE GENOMIC DNA]</scope>
    <source>
        <strain evidence="1">LZ_2023a</strain>
        <tissue evidence="1">Muscle</tissue>
    </source>
</reference>